<protein>
    <submittedName>
        <fullName evidence="1">Uncharacterized protein</fullName>
    </submittedName>
</protein>
<accession>A0ABP2NLA9</accession>
<dbReference type="Proteomes" id="UP000005963">
    <property type="component" value="Unassembled WGS sequence"/>
</dbReference>
<proteinExistence type="predicted"/>
<keyword evidence="2" id="KW-1185">Reference proteome</keyword>
<evidence type="ECO:0000313" key="2">
    <source>
        <dbReference type="Proteomes" id="UP000005963"/>
    </source>
</evidence>
<name>A0ABP2NLA9_9FIRM</name>
<reference evidence="1 2" key="1">
    <citation type="submission" date="2012-01" db="EMBL/GenBank/DDBJ databases">
        <title>The Genome Sequence of Megamonas funiformis YIT 11815.</title>
        <authorList>
            <consortium name="The Broad Institute Genome Sequencing Platform"/>
            <person name="Earl A."/>
            <person name="Ward D."/>
            <person name="Feldgarden M."/>
            <person name="Gevers D."/>
            <person name="Morotomi M."/>
            <person name="Young S.K."/>
            <person name="Zeng Q."/>
            <person name="Gargeya S."/>
            <person name="Fitzgerald M."/>
            <person name="Haas B."/>
            <person name="Abouelleil A."/>
            <person name="Alvarado L."/>
            <person name="Arachchi H.M."/>
            <person name="Berlin A."/>
            <person name="Chapman S.B."/>
            <person name="Gearin G."/>
            <person name="Goldberg J."/>
            <person name="Griggs A."/>
            <person name="Gujja S."/>
            <person name="Hansen M."/>
            <person name="Heiman D."/>
            <person name="Howarth C."/>
            <person name="Larimer J."/>
            <person name="Lui A."/>
            <person name="MacDonald P.J.P."/>
            <person name="McCowen C."/>
            <person name="Montmayeur A."/>
            <person name="Murphy C."/>
            <person name="Neiman D."/>
            <person name="Pearson M."/>
            <person name="Priest M."/>
            <person name="Roberts A."/>
            <person name="Saif S."/>
            <person name="Shea T."/>
            <person name="Sisk P."/>
            <person name="Stolte C."/>
            <person name="Sykes S."/>
            <person name="Wortman J."/>
            <person name="Nusbaum C."/>
            <person name="Birren B."/>
        </authorList>
    </citation>
    <scope>NUCLEOTIDE SEQUENCE [LARGE SCALE GENOMIC DNA]</scope>
    <source>
        <strain evidence="1 2">YIT 11815</strain>
    </source>
</reference>
<dbReference type="RefSeq" id="WP_008537970.1">
    <property type="nucleotide sequence ID" value="NZ_JH601090.1"/>
</dbReference>
<gene>
    <name evidence="1" type="ORF">HMPREF9454_00720</name>
</gene>
<dbReference type="EMBL" id="ADMB01000033">
    <property type="protein sequence ID" value="EHR38563.1"/>
    <property type="molecule type" value="Genomic_DNA"/>
</dbReference>
<organism evidence="1 2">
    <name type="scientific">Megamonas funiformis YIT 11815</name>
    <dbReference type="NCBI Taxonomy" id="742816"/>
    <lineage>
        <taxon>Bacteria</taxon>
        <taxon>Bacillati</taxon>
        <taxon>Bacillota</taxon>
        <taxon>Negativicutes</taxon>
        <taxon>Selenomonadales</taxon>
        <taxon>Selenomonadaceae</taxon>
        <taxon>Megamonas</taxon>
    </lineage>
</organism>
<comment type="caution">
    <text evidence="1">The sequence shown here is derived from an EMBL/GenBank/DDBJ whole genome shotgun (WGS) entry which is preliminary data.</text>
</comment>
<evidence type="ECO:0000313" key="1">
    <source>
        <dbReference type="EMBL" id="EHR38563.1"/>
    </source>
</evidence>
<dbReference type="GeneID" id="62778570"/>
<sequence>MIRRKLNKKKGFKGFKVIIDTSILKELEAYKTLSINQLFDEQDKKEIEKAYNFYSDIK</sequence>